<protein>
    <submittedName>
        <fullName evidence="1">Xanthine dehydrogenase, small subunit</fullName>
    </submittedName>
</protein>
<organism evidence="1 2">
    <name type="scientific">Methylocaldum marinum</name>
    <dbReference type="NCBI Taxonomy" id="1432792"/>
    <lineage>
        <taxon>Bacteria</taxon>
        <taxon>Pseudomonadati</taxon>
        <taxon>Pseudomonadota</taxon>
        <taxon>Gammaproteobacteria</taxon>
        <taxon>Methylococcales</taxon>
        <taxon>Methylococcaceae</taxon>
        <taxon>Methylocaldum</taxon>
    </lineage>
</organism>
<dbReference type="KEGG" id="mmai:sS8_0054"/>
<dbReference type="AlphaFoldDB" id="A0A286T5M6"/>
<dbReference type="Proteomes" id="UP000266313">
    <property type="component" value="Chromosome"/>
</dbReference>
<accession>A0A286T5M6</accession>
<proteinExistence type="predicted"/>
<reference evidence="1 2" key="1">
    <citation type="submission" date="2016-12" db="EMBL/GenBank/DDBJ databases">
        <title>Genome sequencing of Methylocaldum marinum.</title>
        <authorList>
            <person name="Takeuchi M."/>
            <person name="Kamagata Y."/>
            <person name="Hiraoka S."/>
            <person name="Oshima K."/>
            <person name="Hattori M."/>
            <person name="Iwasaki W."/>
        </authorList>
    </citation>
    <scope>NUCLEOTIDE SEQUENCE [LARGE SCALE GENOMIC DNA]</scope>
    <source>
        <strain evidence="1 2">S8</strain>
    </source>
</reference>
<name>A0A286T5M6_9GAMM</name>
<gene>
    <name evidence="1" type="ORF">sS8_0054</name>
</gene>
<sequence>MTGAIDGLCTAGMDSSLISIGSTAAWTITAPSMPAVRIPQYRSTLKTPVERRLGGKAAAHMMLPHQQKCN</sequence>
<dbReference type="EMBL" id="AP017928">
    <property type="protein sequence ID" value="BBA32024.1"/>
    <property type="molecule type" value="Genomic_DNA"/>
</dbReference>
<evidence type="ECO:0000313" key="2">
    <source>
        <dbReference type="Proteomes" id="UP000266313"/>
    </source>
</evidence>
<keyword evidence="2" id="KW-1185">Reference proteome</keyword>
<evidence type="ECO:0000313" key="1">
    <source>
        <dbReference type="EMBL" id="BBA32024.1"/>
    </source>
</evidence>